<dbReference type="PIRSF" id="PIRSF016660">
    <property type="entry name" value="YedI"/>
    <property type="match status" value="1"/>
</dbReference>
<accession>A0A0P0CJL1</accession>
<keyword evidence="3" id="KW-1185">Reference proteome</keyword>
<feature type="transmembrane region" description="Helical" evidence="1">
    <location>
        <begin position="70"/>
        <end position="99"/>
    </location>
</feature>
<dbReference type="OrthoDB" id="9814178at2"/>
<proteinExistence type="predicted"/>
<protein>
    <recommendedName>
        <fullName evidence="4">ABC transporter</fullName>
    </recommendedName>
</protein>
<dbReference type="EMBL" id="CP012898">
    <property type="protein sequence ID" value="ALJ04571.1"/>
    <property type="molecule type" value="Genomic_DNA"/>
</dbReference>
<dbReference type="PANTHER" id="PTHR30503:SF3">
    <property type="entry name" value="INNER MEMBRANE PROTEIN YEDI"/>
    <property type="match status" value="1"/>
</dbReference>
<feature type="transmembrane region" description="Helical" evidence="1">
    <location>
        <begin position="217"/>
        <end position="246"/>
    </location>
</feature>
<keyword evidence="1" id="KW-0472">Membrane</keyword>
<dbReference type="KEGG" id="ahz:APS56_05205"/>
<evidence type="ECO:0008006" key="4">
    <source>
        <dbReference type="Google" id="ProtNLM"/>
    </source>
</evidence>
<dbReference type="GO" id="GO:0005886">
    <property type="term" value="C:plasma membrane"/>
    <property type="evidence" value="ECO:0007669"/>
    <property type="project" value="TreeGrafter"/>
</dbReference>
<name>A0A0P0CJL1_9FLAO</name>
<evidence type="ECO:0000313" key="3">
    <source>
        <dbReference type="Proteomes" id="UP000057981"/>
    </source>
</evidence>
<gene>
    <name evidence="2" type="ORF">APS56_05205</name>
</gene>
<keyword evidence="1" id="KW-1133">Transmembrane helix</keyword>
<feature type="transmembrane region" description="Helical" evidence="1">
    <location>
        <begin position="266"/>
        <end position="288"/>
    </location>
</feature>
<organism evidence="2 3">
    <name type="scientific">Pseudalgibacter alginicilyticus</name>
    <dbReference type="NCBI Taxonomy" id="1736674"/>
    <lineage>
        <taxon>Bacteria</taxon>
        <taxon>Pseudomonadati</taxon>
        <taxon>Bacteroidota</taxon>
        <taxon>Flavobacteriia</taxon>
        <taxon>Flavobacteriales</taxon>
        <taxon>Flavobacteriaceae</taxon>
        <taxon>Pseudalgibacter</taxon>
    </lineage>
</organism>
<dbReference type="PANTHER" id="PTHR30503">
    <property type="entry name" value="INNER MEMBRANE PROTEIN YEDI"/>
    <property type="match status" value="1"/>
</dbReference>
<dbReference type="InterPro" id="IPR008526">
    <property type="entry name" value="YedI"/>
</dbReference>
<evidence type="ECO:0000313" key="2">
    <source>
        <dbReference type="EMBL" id="ALJ04571.1"/>
    </source>
</evidence>
<keyword evidence="1" id="KW-0812">Transmembrane</keyword>
<feature type="transmembrane region" description="Helical" evidence="1">
    <location>
        <begin position="142"/>
        <end position="161"/>
    </location>
</feature>
<dbReference type="Proteomes" id="UP000057981">
    <property type="component" value="Chromosome"/>
</dbReference>
<dbReference type="Pfam" id="PF05661">
    <property type="entry name" value="DUF808"/>
    <property type="match status" value="1"/>
</dbReference>
<evidence type="ECO:0000256" key="1">
    <source>
        <dbReference type="SAM" id="Phobius"/>
    </source>
</evidence>
<sequence>MASGFFALLDDIATLMDDVVVMSKITTKKTAGILGDDLAVNAEKATGFVASRELPVLWAITKGSALNKLIILPVAFLLSAYAPWAITLALVLGGVYLAYEGTEKIYEFFVPHKQQVETVVIEENISDEDLLIAEKSKIKSAILTDFILSVEIVIIALGTVLGQPLLFQVLVVTIVAIIATIGVYGIVALIVRMDDLGYKLVSFSSNKKSISKSIGNFLIRALPIVIKSLSVIGTIALILVSGGIFVHNIDFLHHFLDMLPSILQEFIVGLLIGFVAVLIVKIFNWVVLKVKN</sequence>
<dbReference type="RefSeq" id="WP_054725579.1">
    <property type="nucleotide sequence ID" value="NZ_CP012898.1"/>
</dbReference>
<feature type="transmembrane region" description="Helical" evidence="1">
    <location>
        <begin position="167"/>
        <end position="191"/>
    </location>
</feature>
<dbReference type="STRING" id="1736674.APS56_05205"/>
<reference evidence="2 3" key="1">
    <citation type="submission" date="2015-10" db="EMBL/GenBank/DDBJ databases">
        <authorList>
            <person name="Gilbert D.G."/>
        </authorList>
    </citation>
    <scope>NUCLEOTIDE SEQUENCE [LARGE SCALE GENOMIC DNA]</scope>
    <source>
        <strain evidence="3">HZ-22</strain>
    </source>
</reference>
<dbReference type="AlphaFoldDB" id="A0A0P0CJL1"/>